<dbReference type="PROSITE" id="PS50887">
    <property type="entry name" value="GGDEF"/>
    <property type="match status" value="1"/>
</dbReference>
<dbReference type="InterPro" id="IPR043128">
    <property type="entry name" value="Rev_trsase/Diguanyl_cyclase"/>
</dbReference>
<dbReference type="PANTHER" id="PTHR44757:SF2">
    <property type="entry name" value="BIOFILM ARCHITECTURE MAINTENANCE PROTEIN MBAA"/>
    <property type="match status" value="1"/>
</dbReference>
<dbReference type="CDD" id="cd00130">
    <property type="entry name" value="PAS"/>
    <property type="match status" value="1"/>
</dbReference>
<dbReference type="InterPro" id="IPR001610">
    <property type="entry name" value="PAC"/>
</dbReference>
<dbReference type="NCBIfam" id="TIGR00229">
    <property type="entry name" value="sensory_box"/>
    <property type="match status" value="1"/>
</dbReference>
<dbReference type="Proteomes" id="UP000619260">
    <property type="component" value="Unassembled WGS sequence"/>
</dbReference>
<dbReference type="SUPFAM" id="SSF55781">
    <property type="entry name" value="GAF domain-like"/>
    <property type="match status" value="1"/>
</dbReference>
<dbReference type="CDD" id="cd01949">
    <property type="entry name" value="GGDEF"/>
    <property type="match status" value="1"/>
</dbReference>
<dbReference type="EMBL" id="BOPF01000032">
    <property type="protein sequence ID" value="GIJ49983.1"/>
    <property type="molecule type" value="Genomic_DNA"/>
</dbReference>
<evidence type="ECO:0008006" key="6">
    <source>
        <dbReference type="Google" id="ProtNLM"/>
    </source>
</evidence>
<gene>
    <name evidence="4" type="ORF">Val02_68690</name>
</gene>
<dbReference type="InterPro" id="IPR000014">
    <property type="entry name" value="PAS"/>
</dbReference>
<dbReference type="Pfam" id="PF13426">
    <property type="entry name" value="PAS_9"/>
    <property type="match status" value="1"/>
</dbReference>
<dbReference type="PROSITE" id="PS50112">
    <property type="entry name" value="PAS"/>
    <property type="match status" value="1"/>
</dbReference>
<dbReference type="Pfam" id="PF00990">
    <property type="entry name" value="GGDEF"/>
    <property type="match status" value="1"/>
</dbReference>
<dbReference type="SMART" id="SM00267">
    <property type="entry name" value="GGDEF"/>
    <property type="match status" value="1"/>
</dbReference>
<sequence>MIRLRAVVDVADGMVEAMSAEDRLAAALATHLAPYFPGGISVWLTPPGGGPLLVELAGHDPVLLDRIADLVQSGSGIPHPALTAGQAVLIADEPALGGGMCLVPMSVHGRLVGVAAGSLLDQTIGEEDLAFATTLADLTAVTIMNARVLADATAVTEELRRQIEVLDDISDALVSLDADRRVVSWNAGAERIYGYTRADALGCDLFSLLNTQFMTNDGLPLALSDVSGIAMEHGGWRGEIRERRADGIPLTVLCSLNTTTDDFGALRGYVLVNRDITDQRREEHRALHDALTGLPNKRMLTNRLYDAFARACRNGTTLAVLFIDLADGARAAEPLGREAFDEVLRSTANRLVAALRGSDTVGRVQGEGFVALLENAGSEENVDMVAARIMRSLDEPVTIADAQLKVPAVIGAVVVAGQDGLDASPDRLIEAANDAHHMAKASGSRYVLEHLTPAIA</sequence>
<dbReference type="InterPro" id="IPR000160">
    <property type="entry name" value="GGDEF_dom"/>
</dbReference>
<dbReference type="Gene3D" id="3.30.70.270">
    <property type="match status" value="1"/>
</dbReference>
<keyword evidence="5" id="KW-1185">Reference proteome</keyword>
<dbReference type="NCBIfam" id="TIGR00254">
    <property type="entry name" value="GGDEF"/>
    <property type="match status" value="1"/>
</dbReference>
<dbReference type="AlphaFoldDB" id="A0A8J3YT67"/>
<evidence type="ECO:0000259" key="3">
    <source>
        <dbReference type="PROSITE" id="PS50887"/>
    </source>
</evidence>
<comment type="caution">
    <text evidence="4">The sequence shown here is derived from an EMBL/GenBank/DDBJ whole genome shotgun (WGS) entry which is preliminary data.</text>
</comment>
<dbReference type="SMART" id="SM00091">
    <property type="entry name" value="PAS"/>
    <property type="match status" value="1"/>
</dbReference>
<evidence type="ECO:0000259" key="1">
    <source>
        <dbReference type="PROSITE" id="PS50112"/>
    </source>
</evidence>
<dbReference type="Gene3D" id="3.30.450.40">
    <property type="match status" value="1"/>
</dbReference>
<dbReference type="InterPro" id="IPR029787">
    <property type="entry name" value="Nucleotide_cyclase"/>
</dbReference>
<feature type="domain" description="PAC" evidence="2">
    <location>
        <begin position="236"/>
        <end position="288"/>
    </location>
</feature>
<protein>
    <recommendedName>
        <fullName evidence="6">Diguanylate cyclase</fullName>
    </recommendedName>
</protein>
<accession>A0A8J3YT67</accession>
<feature type="domain" description="GGDEF" evidence="3">
    <location>
        <begin position="316"/>
        <end position="452"/>
    </location>
</feature>
<proteinExistence type="predicted"/>
<dbReference type="PROSITE" id="PS50113">
    <property type="entry name" value="PAC"/>
    <property type="match status" value="1"/>
</dbReference>
<evidence type="ECO:0000313" key="4">
    <source>
        <dbReference type="EMBL" id="GIJ49983.1"/>
    </source>
</evidence>
<evidence type="ECO:0000313" key="5">
    <source>
        <dbReference type="Proteomes" id="UP000619260"/>
    </source>
</evidence>
<dbReference type="RefSeq" id="WP_203903435.1">
    <property type="nucleotide sequence ID" value="NZ_BOPF01000032.1"/>
</dbReference>
<dbReference type="SUPFAM" id="SSF55073">
    <property type="entry name" value="Nucleotide cyclase"/>
    <property type="match status" value="1"/>
</dbReference>
<dbReference type="Gene3D" id="3.30.450.20">
    <property type="entry name" value="PAS domain"/>
    <property type="match status" value="1"/>
</dbReference>
<dbReference type="SMART" id="SM00086">
    <property type="entry name" value="PAC"/>
    <property type="match status" value="1"/>
</dbReference>
<dbReference type="PANTHER" id="PTHR44757">
    <property type="entry name" value="DIGUANYLATE CYCLASE DGCP"/>
    <property type="match status" value="1"/>
</dbReference>
<dbReference type="InterPro" id="IPR029016">
    <property type="entry name" value="GAF-like_dom_sf"/>
</dbReference>
<dbReference type="SUPFAM" id="SSF55785">
    <property type="entry name" value="PYP-like sensor domain (PAS domain)"/>
    <property type="match status" value="1"/>
</dbReference>
<dbReference type="InterPro" id="IPR052155">
    <property type="entry name" value="Biofilm_reg_signaling"/>
</dbReference>
<organism evidence="4 5">
    <name type="scientific">Virgisporangium aliadipatigenens</name>
    <dbReference type="NCBI Taxonomy" id="741659"/>
    <lineage>
        <taxon>Bacteria</taxon>
        <taxon>Bacillati</taxon>
        <taxon>Actinomycetota</taxon>
        <taxon>Actinomycetes</taxon>
        <taxon>Micromonosporales</taxon>
        <taxon>Micromonosporaceae</taxon>
        <taxon>Virgisporangium</taxon>
    </lineage>
</organism>
<dbReference type="InterPro" id="IPR000700">
    <property type="entry name" value="PAS-assoc_C"/>
</dbReference>
<evidence type="ECO:0000259" key="2">
    <source>
        <dbReference type="PROSITE" id="PS50113"/>
    </source>
</evidence>
<feature type="domain" description="PAS" evidence="1">
    <location>
        <begin position="158"/>
        <end position="202"/>
    </location>
</feature>
<reference evidence="4" key="1">
    <citation type="submission" date="2021-01" db="EMBL/GenBank/DDBJ databases">
        <title>Whole genome shotgun sequence of Virgisporangium aliadipatigenens NBRC 105644.</title>
        <authorList>
            <person name="Komaki H."/>
            <person name="Tamura T."/>
        </authorList>
    </citation>
    <scope>NUCLEOTIDE SEQUENCE</scope>
    <source>
        <strain evidence="4">NBRC 105644</strain>
    </source>
</reference>
<dbReference type="InterPro" id="IPR035965">
    <property type="entry name" value="PAS-like_dom_sf"/>
</dbReference>
<name>A0A8J3YT67_9ACTN</name>